<evidence type="ECO:0000313" key="6">
    <source>
        <dbReference type="EMBL" id="TYP88880.1"/>
    </source>
</evidence>
<dbReference type="SMART" id="SM00345">
    <property type="entry name" value="HTH_GNTR"/>
    <property type="match status" value="1"/>
</dbReference>
<keyword evidence="7" id="KW-1185">Reference proteome</keyword>
<dbReference type="InterPro" id="IPR036390">
    <property type="entry name" value="WH_DNA-bd_sf"/>
</dbReference>
<dbReference type="GO" id="GO:0003700">
    <property type="term" value="F:DNA-binding transcription factor activity"/>
    <property type="evidence" value="ECO:0007669"/>
    <property type="project" value="InterPro"/>
</dbReference>
<evidence type="ECO:0000256" key="2">
    <source>
        <dbReference type="ARBA" id="ARBA00023125"/>
    </source>
</evidence>
<sequence length="282" mass="30164">MTTAPRPGGHVEYGAGSATYHAQVVETPGIDGFEPPRPGRGRLALSEESASYVRALIMSGELREGEFVRLDRIAADLGISVTPAREGLLLLRGEGFVVSEPRRGFVVAPLSPDDVADLFFVQATIAGELAARAARRLSDADLAEVDHLQDQLARAARAGDGDVVVRCNHLLHRKINQVAAAPKLNWFLGVSVRYVPTRFFTSIAGWEEAAAHDHAALIEALHRRDPDAARTAMEQHIRHAGELLVAHLVRTRAAIRDGLAPAREAPAAGSPAAPPTDVPGHP</sequence>
<evidence type="ECO:0000256" key="4">
    <source>
        <dbReference type="SAM" id="MobiDB-lite"/>
    </source>
</evidence>
<dbReference type="SUPFAM" id="SSF48008">
    <property type="entry name" value="GntR ligand-binding domain-like"/>
    <property type="match status" value="1"/>
</dbReference>
<keyword evidence="2 6" id="KW-0238">DNA-binding</keyword>
<dbReference type="Gene3D" id="1.10.10.10">
    <property type="entry name" value="Winged helix-like DNA-binding domain superfamily/Winged helix DNA-binding domain"/>
    <property type="match status" value="1"/>
</dbReference>
<dbReference type="InterPro" id="IPR008920">
    <property type="entry name" value="TF_FadR/GntR_C"/>
</dbReference>
<dbReference type="InterPro" id="IPR036388">
    <property type="entry name" value="WH-like_DNA-bd_sf"/>
</dbReference>
<dbReference type="PROSITE" id="PS50949">
    <property type="entry name" value="HTH_GNTR"/>
    <property type="match status" value="1"/>
</dbReference>
<dbReference type="SMART" id="SM00895">
    <property type="entry name" value="FCD"/>
    <property type="match status" value="1"/>
</dbReference>
<dbReference type="AlphaFoldDB" id="A0A5S5CYM8"/>
<evidence type="ECO:0000256" key="1">
    <source>
        <dbReference type="ARBA" id="ARBA00023015"/>
    </source>
</evidence>
<reference evidence="6 7" key="1">
    <citation type="submission" date="2019-07" db="EMBL/GenBank/DDBJ databases">
        <title>Genomic Encyclopedia of Archaeal and Bacterial Type Strains, Phase II (KMG-II): from individual species to whole genera.</title>
        <authorList>
            <person name="Goeker M."/>
        </authorList>
    </citation>
    <scope>NUCLEOTIDE SEQUENCE [LARGE SCALE GENOMIC DNA]</scope>
    <source>
        <strain evidence="6 7">DSM 46842</strain>
    </source>
</reference>
<keyword evidence="3" id="KW-0804">Transcription</keyword>
<gene>
    <name evidence="6" type="ORF">BD833_10335</name>
</gene>
<keyword evidence="1" id="KW-0805">Transcription regulation</keyword>
<evidence type="ECO:0000313" key="7">
    <source>
        <dbReference type="Proteomes" id="UP000322499"/>
    </source>
</evidence>
<feature type="compositionally biased region" description="Pro residues" evidence="4">
    <location>
        <begin position="272"/>
        <end position="282"/>
    </location>
</feature>
<name>A0A5S5CYM8_9ACTN</name>
<dbReference type="InterPro" id="IPR000524">
    <property type="entry name" value="Tscrpt_reg_HTH_GntR"/>
</dbReference>
<proteinExistence type="predicted"/>
<dbReference type="Pfam" id="PF07729">
    <property type="entry name" value="FCD"/>
    <property type="match status" value="1"/>
</dbReference>
<feature type="region of interest" description="Disordered" evidence="4">
    <location>
        <begin position="262"/>
        <end position="282"/>
    </location>
</feature>
<feature type="domain" description="HTH gntR-type" evidence="5">
    <location>
        <begin position="43"/>
        <end position="110"/>
    </location>
</feature>
<organism evidence="6 7">
    <name type="scientific">Blastococcus xanthinilyticus</name>
    <dbReference type="NCBI Taxonomy" id="1564164"/>
    <lineage>
        <taxon>Bacteria</taxon>
        <taxon>Bacillati</taxon>
        <taxon>Actinomycetota</taxon>
        <taxon>Actinomycetes</taxon>
        <taxon>Geodermatophilales</taxon>
        <taxon>Geodermatophilaceae</taxon>
        <taxon>Blastococcus</taxon>
    </lineage>
</organism>
<dbReference type="Pfam" id="PF00392">
    <property type="entry name" value="GntR"/>
    <property type="match status" value="1"/>
</dbReference>
<dbReference type="PANTHER" id="PTHR43537:SF24">
    <property type="entry name" value="GLUCONATE OPERON TRANSCRIPTIONAL REPRESSOR"/>
    <property type="match status" value="1"/>
</dbReference>
<comment type="caution">
    <text evidence="6">The sequence shown here is derived from an EMBL/GenBank/DDBJ whole genome shotgun (WGS) entry which is preliminary data.</text>
</comment>
<dbReference type="SUPFAM" id="SSF46785">
    <property type="entry name" value="Winged helix' DNA-binding domain"/>
    <property type="match status" value="1"/>
</dbReference>
<dbReference type="GO" id="GO:0003677">
    <property type="term" value="F:DNA binding"/>
    <property type="evidence" value="ECO:0007669"/>
    <property type="project" value="UniProtKB-KW"/>
</dbReference>
<dbReference type="InterPro" id="IPR011711">
    <property type="entry name" value="GntR_C"/>
</dbReference>
<evidence type="ECO:0000256" key="3">
    <source>
        <dbReference type="ARBA" id="ARBA00023163"/>
    </source>
</evidence>
<dbReference type="Proteomes" id="UP000322499">
    <property type="component" value="Unassembled WGS sequence"/>
</dbReference>
<evidence type="ECO:0000259" key="5">
    <source>
        <dbReference type="PROSITE" id="PS50949"/>
    </source>
</evidence>
<dbReference type="EMBL" id="VNHW01000003">
    <property type="protein sequence ID" value="TYP88880.1"/>
    <property type="molecule type" value="Genomic_DNA"/>
</dbReference>
<accession>A0A5S5CYM8</accession>
<protein>
    <submittedName>
        <fullName evidence="6">DNA-binding GntR family transcriptional regulator</fullName>
    </submittedName>
</protein>
<feature type="compositionally biased region" description="Low complexity" evidence="4">
    <location>
        <begin position="262"/>
        <end position="271"/>
    </location>
</feature>
<dbReference type="Gene3D" id="1.20.120.530">
    <property type="entry name" value="GntR ligand-binding domain-like"/>
    <property type="match status" value="1"/>
</dbReference>
<dbReference type="PANTHER" id="PTHR43537">
    <property type="entry name" value="TRANSCRIPTIONAL REGULATOR, GNTR FAMILY"/>
    <property type="match status" value="1"/>
</dbReference>